<dbReference type="SMART" id="SM00363">
    <property type="entry name" value="S4"/>
    <property type="match status" value="1"/>
</dbReference>
<evidence type="ECO:0000256" key="4">
    <source>
        <dbReference type="PIRSR" id="PIRSR606225-1"/>
    </source>
</evidence>
<dbReference type="InterPro" id="IPR006224">
    <property type="entry name" value="PsdUridine_synth_RluA-like_CS"/>
</dbReference>
<dbReference type="InterPro" id="IPR036986">
    <property type="entry name" value="S4_RNA-bd_sf"/>
</dbReference>
<organism evidence="8 9">
    <name type="scientific">Candidatus Aveggerthella stercoripullorum</name>
    <dbReference type="NCBI Taxonomy" id="2840688"/>
    <lineage>
        <taxon>Bacteria</taxon>
        <taxon>Bacillati</taxon>
        <taxon>Actinomycetota</taxon>
        <taxon>Coriobacteriia</taxon>
        <taxon>Eggerthellales</taxon>
        <taxon>Eggerthellaceae</taxon>
        <taxon>Eggerthellaceae incertae sedis</taxon>
        <taxon>Candidatus Aveggerthella</taxon>
    </lineage>
</organism>
<dbReference type="PANTHER" id="PTHR21600">
    <property type="entry name" value="MITOCHONDRIAL RNA PSEUDOURIDINE SYNTHASE"/>
    <property type="match status" value="1"/>
</dbReference>
<gene>
    <name evidence="8" type="ORF">IAA69_04225</name>
</gene>
<dbReference type="InterPro" id="IPR050188">
    <property type="entry name" value="RluA_PseudoU_synthase"/>
</dbReference>
<feature type="domain" description="RNA-binding S4" evidence="7">
    <location>
        <begin position="16"/>
        <end position="75"/>
    </location>
</feature>
<dbReference type="GO" id="GO:0120159">
    <property type="term" value="F:rRNA pseudouridine synthase activity"/>
    <property type="evidence" value="ECO:0007669"/>
    <property type="project" value="UniProtKB-ARBA"/>
</dbReference>
<evidence type="ECO:0000313" key="8">
    <source>
        <dbReference type="EMBL" id="HIR01449.1"/>
    </source>
</evidence>
<dbReference type="InterPro" id="IPR020103">
    <property type="entry name" value="PsdUridine_synth_cat_dom_sf"/>
</dbReference>
<name>A0A9D0ZZP3_9ACTN</name>
<evidence type="ECO:0000256" key="3">
    <source>
        <dbReference type="ARBA" id="ARBA00023235"/>
    </source>
</evidence>
<comment type="catalytic activity">
    <reaction evidence="1 6">
        <text>a uridine in RNA = a pseudouridine in RNA</text>
        <dbReference type="Rhea" id="RHEA:48348"/>
        <dbReference type="Rhea" id="RHEA-COMP:12068"/>
        <dbReference type="Rhea" id="RHEA-COMP:12069"/>
        <dbReference type="ChEBI" id="CHEBI:65314"/>
        <dbReference type="ChEBI" id="CHEBI:65315"/>
    </reaction>
</comment>
<dbReference type="SUPFAM" id="SSF55120">
    <property type="entry name" value="Pseudouridine synthase"/>
    <property type="match status" value="1"/>
</dbReference>
<dbReference type="EC" id="5.4.99.-" evidence="6"/>
<dbReference type="Pfam" id="PF00849">
    <property type="entry name" value="PseudoU_synth_2"/>
    <property type="match status" value="1"/>
</dbReference>
<dbReference type="NCBIfam" id="TIGR00005">
    <property type="entry name" value="rluA_subfam"/>
    <property type="match status" value="1"/>
</dbReference>
<dbReference type="AlphaFoldDB" id="A0A9D0ZZP3"/>
<dbReference type="GO" id="GO:0003723">
    <property type="term" value="F:RNA binding"/>
    <property type="evidence" value="ECO:0007669"/>
    <property type="project" value="UniProtKB-KW"/>
</dbReference>
<evidence type="ECO:0000256" key="6">
    <source>
        <dbReference type="RuleBase" id="RU362028"/>
    </source>
</evidence>
<accession>A0A9D0ZZP3</accession>
<dbReference type="SUPFAM" id="SSF55174">
    <property type="entry name" value="Alpha-L RNA-binding motif"/>
    <property type="match status" value="1"/>
</dbReference>
<dbReference type="InterPro" id="IPR006145">
    <property type="entry name" value="PsdUridine_synth_RsuA/RluA"/>
</dbReference>
<comment type="caution">
    <text evidence="8">The sequence shown here is derived from an EMBL/GenBank/DDBJ whole genome shotgun (WGS) entry which is preliminary data.</text>
</comment>
<dbReference type="Gene3D" id="3.10.290.10">
    <property type="entry name" value="RNA-binding S4 domain"/>
    <property type="match status" value="1"/>
</dbReference>
<dbReference type="Pfam" id="PF01479">
    <property type="entry name" value="S4"/>
    <property type="match status" value="1"/>
</dbReference>
<dbReference type="CDD" id="cd00165">
    <property type="entry name" value="S4"/>
    <property type="match status" value="1"/>
</dbReference>
<protein>
    <recommendedName>
        <fullName evidence="6">Pseudouridine synthase</fullName>
        <ecNumber evidence="6">5.4.99.-</ecNumber>
    </recommendedName>
</protein>
<evidence type="ECO:0000313" key="9">
    <source>
        <dbReference type="Proteomes" id="UP000824261"/>
    </source>
</evidence>
<comment type="function">
    <text evidence="6">Responsible for synthesis of pseudouridine from uracil.</text>
</comment>
<feature type="active site" evidence="4">
    <location>
        <position position="143"/>
    </location>
</feature>
<dbReference type="Proteomes" id="UP000824261">
    <property type="component" value="Unassembled WGS sequence"/>
</dbReference>
<dbReference type="InterPro" id="IPR002942">
    <property type="entry name" value="S4_RNA-bd"/>
</dbReference>
<dbReference type="Gene3D" id="3.30.2350.10">
    <property type="entry name" value="Pseudouridine synthase"/>
    <property type="match status" value="1"/>
</dbReference>
<evidence type="ECO:0000256" key="2">
    <source>
        <dbReference type="ARBA" id="ARBA00010876"/>
    </source>
</evidence>
<dbReference type="EMBL" id="DVGB01000054">
    <property type="protein sequence ID" value="HIR01449.1"/>
    <property type="molecule type" value="Genomic_DNA"/>
</dbReference>
<reference evidence="8" key="1">
    <citation type="submission" date="2020-10" db="EMBL/GenBank/DDBJ databases">
        <authorList>
            <person name="Gilroy R."/>
        </authorList>
    </citation>
    <scope>NUCLEOTIDE SEQUENCE</scope>
    <source>
        <strain evidence="8">ChiGjej1B1-2707</strain>
    </source>
</reference>
<evidence type="ECO:0000256" key="1">
    <source>
        <dbReference type="ARBA" id="ARBA00000073"/>
    </source>
</evidence>
<evidence type="ECO:0000256" key="5">
    <source>
        <dbReference type="PROSITE-ProRule" id="PRU00182"/>
    </source>
</evidence>
<proteinExistence type="inferred from homology"/>
<dbReference type="PROSITE" id="PS50889">
    <property type="entry name" value="S4"/>
    <property type="match status" value="1"/>
</dbReference>
<reference evidence="8" key="2">
    <citation type="journal article" date="2021" name="PeerJ">
        <title>Extensive microbial diversity within the chicken gut microbiome revealed by metagenomics and culture.</title>
        <authorList>
            <person name="Gilroy R."/>
            <person name="Ravi A."/>
            <person name="Getino M."/>
            <person name="Pursley I."/>
            <person name="Horton D.L."/>
            <person name="Alikhan N.F."/>
            <person name="Baker D."/>
            <person name="Gharbi K."/>
            <person name="Hall N."/>
            <person name="Watson M."/>
            <person name="Adriaenssens E.M."/>
            <person name="Foster-Nyarko E."/>
            <person name="Jarju S."/>
            <person name="Secka A."/>
            <person name="Antonio M."/>
            <person name="Oren A."/>
            <person name="Chaudhuri R.R."/>
            <person name="La Ragione R."/>
            <person name="Hildebrand F."/>
            <person name="Pallen M.J."/>
        </authorList>
    </citation>
    <scope>NUCLEOTIDE SEQUENCE</scope>
    <source>
        <strain evidence="8">ChiGjej1B1-2707</strain>
    </source>
</reference>
<dbReference type="PROSITE" id="PS01129">
    <property type="entry name" value="PSI_RLU"/>
    <property type="match status" value="1"/>
</dbReference>
<comment type="similarity">
    <text evidence="2 6">Belongs to the pseudouridine synthase RluA family.</text>
</comment>
<dbReference type="GO" id="GO:0000455">
    <property type="term" value="P:enzyme-directed rRNA pseudouridine synthesis"/>
    <property type="evidence" value="ECO:0007669"/>
    <property type="project" value="TreeGrafter"/>
</dbReference>
<dbReference type="PANTHER" id="PTHR21600:SF44">
    <property type="entry name" value="RIBOSOMAL LARGE SUBUNIT PSEUDOURIDINE SYNTHASE D"/>
    <property type="match status" value="1"/>
</dbReference>
<keyword evidence="5" id="KW-0694">RNA-binding</keyword>
<sequence length="339" mass="37491">MTRIVSYTATTADEGTRLDACLAACGAYASRSQAASYIEEGKVFVNGVTVPKKHAVHAGDTIVYEAVETPVRSTMRGEDIPLDIRYEDDDLLVISKQAGLVCHPSQDHWDGTLVNALIFHCGADHLCNVQGEDDRLGIVHRLDRDTTGLMLAAKTDIAGAALMDDIRDRAVDRHYLTLVQGVIPHETGMVDAPIMRAPTERTRMAVGDGLSARDAITTFRVLERFEPGAKDDGYTLLDCKLFTGRTHQIRVHMNYIKHACVGDPVYGAGHESTQLGLERQFLHSYRLEFDHPTTEEHLSFADALPDDLHEALCLIADRSRGLTEAGEEMRDLIRVDERP</sequence>
<dbReference type="CDD" id="cd02869">
    <property type="entry name" value="PseudoU_synth_RluA_like"/>
    <property type="match status" value="1"/>
</dbReference>
<keyword evidence="3 6" id="KW-0413">Isomerase</keyword>
<evidence type="ECO:0000259" key="7">
    <source>
        <dbReference type="SMART" id="SM00363"/>
    </source>
</evidence>
<dbReference type="InterPro" id="IPR006225">
    <property type="entry name" value="PsdUridine_synth_RluC/D"/>
</dbReference>